<protein>
    <submittedName>
        <fullName evidence="7">ABC transporter ATP-binding protein</fullName>
    </submittedName>
</protein>
<dbReference type="InterPro" id="IPR003593">
    <property type="entry name" value="AAA+_ATPase"/>
</dbReference>
<dbReference type="SUPFAM" id="SSF52540">
    <property type="entry name" value="P-loop containing nucleoside triphosphate hydrolases"/>
    <property type="match status" value="1"/>
</dbReference>
<evidence type="ECO:0000256" key="2">
    <source>
        <dbReference type="ARBA" id="ARBA00022448"/>
    </source>
</evidence>
<evidence type="ECO:0000256" key="1">
    <source>
        <dbReference type="ARBA" id="ARBA00005417"/>
    </source>
</evidence>
<dbReference type="Proteomes" id="UP001299970">
    <property type="component" value="Unassembled WGS sequence"/>
</dbReference>
<reference evidence="7 8" key="1">
    <citation type="submission" date="2022-03" db="EMBL/GenBank/DDBJ databases">
        <title>Pseudonocardia alaer sp. nov., a novel actinomycete isolated from reed forest soil.</title>
        <authorList>
            <person name="Wang L."/>
        </authorList>
    </citation>
    <scope>NUCLEOTIDE SEQUENCE [LARGE SCALE GENOMIC DNA]</scope>
    <source>
        <strain evidence="7 8">Y-16303</strain>
    </source>
</reference>
<dbReference type="SMART" id="SM00382">
    <property type="entry name" value="AAA"/>
    <property type="match status" value="1"/>
</dbReference>
<organism evidence="7 8">
    <name type="scientific">Pseudonocardia alaniniphila</name>
    <dbReference type="NCBI Taxonomy" id="75291"/>
    <lineage>
        <taxon>Bacteria</taxon>
        <taxon>Bacillati</taxon>
        <taxon>Actinomycetota</taxon>
        <taxon>Actinomycetes</taxon>
        <taxon>Pseudonocardiales</taxon>
        <taxon>Pseudonocardiaceae</taxon>
        <taxon>Pseudonocardia</taxon>
    </lineage>
</organism>
<evidence type="ECO:0000313" key="8">
    <source>
        <dbReference type="Proteomes" id="UP001299970"/>
    </source>
</evidence>
<keyword evidence="2" id="KW-0813">Transport</keyword>
<dbReference type="InterPro" id="IPR052156">
    <property type="entry name" value="BCAA_Transport_ATP-bd_LivF"/>
</dbReference>
<accession>A0ABS9TAC6</accession>
<dbReference type="PROSITE" id="PS00211">
    <property type="entry name" value="ABC_TRANSPORTER_1"/>
    <property type="match status" value="1"/>
</dbReference>
<evidence type="ECO:0000256" key="4">
    <source>
        <dbReference type="ARBA" id="ARBA00022840"/>
    </source>
</evidence>
<proteinExistence type="inferred from homology"/>
<keyword evidence="8" id="KW-1185">Reference proteome</keyword>
<comment type="caution">
    <text evidence="7">The sequence shown here is derived from an EMBL/GenBank/DDBJ whole genome shotgun (WGS) entry which is preliminary data.</text>
</comment>
<feature type="domain" description="ABC transporter" evidence="6">
    <location>
        <begin position="20"/>
        <end position="253"/>
    </location>
</feature>
<dbReference type="Pfam" id="PF00005">
    <property type="entry name" value="ABC_tran"/>
    <property type="match status" value="1"/>
</dbReference>
<keyword evidence="4 7" id="KW-0067">ATP-binding</keyword>
<dbReference type="PANTHER" id="PTHR43820:SF4">
    <property type="entry name" value="HIGH-AFFINITY BRANCHED-CHAIN AMINO ACID TRANSPORT ATP-BINDING PROTEIN LIVF"/>
    <property type="match status" value="1"/>
</dbReference>
<comment type="similarity">
    <text evidence="1">Belongs to the ABC transporter superfamily.</text>
</comment>
<sequence length="253" mass="27165">MRIPWSARAGRSASAAAAPLRVDGLSVAYGNIRALVDVSFELRPGEFMGVLGANGAGKSTLLKAISGLVRPSEGTISLGENSVLGLPPHRIAAAGIAHVPERRRVFPSLTVRDNLALGAYVTPPAVSRAQLLDEVFSLFPRLAERATQPAGSLSGGEQQMLAVGRALMLKPRLLMLDEPSLGLAPVIVEEMFERLARIHRELDVSILLIEQNATQALEVIERAIVLTTGVVTFRGSREELLESDYLKRAYLGL</sequence>
<dbReference type="InterPro" id="IPR017871">
    <property type="entry name" value="ABC_transporter-like_CS"/>
</dbReference>
<evidence type="ECO:0000256" key="3">
    <source>
        <dbReference type="ARBA" id="ARBA00022741"/>
    </source>
</evidence>
<gene>
    <name evidence="7" type="ORF">MMF94_07190</name>
</gene>
<dbReference type="EMBL" id="JAKXMK010000006">
    <property type="protein sequence ID" value="MCH6165461.1"/>
    <property type="molecule type" value="Genomic_DNA"/>
</dbReference>
<dbReference type="CDD" id="cd03224">
    <property type="entry name" value="ABC_TM1139_LivF_branched"/>
    <property type="match status" value="1"/>
</dbReference>
<dbReference type="Gene3D" id="3.40.50.300">
    <property type="entry name" value="P-loop containing nucleotide triphosphate hydrolases"/>
    <property type="match status" value="1"/>
</dbReference>
<dbReference type="InterPro" id="IPR003439">
    <property type="entry name" value="ABC_transporter-like_ATP-bd"/>
</dbReference>
<name>A0ABS9TAC6_9PSEU</name>
<dbReference type="PANTHER" id="PTHR43820">
    <property type="entry name" value="HIGH-AFFINITY BRANCHED-CHAIN AMINO ACID TRANSPORT ATP-BINDING PROTEIN LIVF"/>
    <property type="match status" value="1"/>
</dbReference>
<dbReference type="RefSeq" id="WP_241035499.1">
    <property type="nucleotide sequence ID" value="NZ_BAAAJF010000032.1"/>
</dbReference>
<evidence type="ECO:0000259" key="6">
    <source>
        <dbReference type="PROSITE" id="PS50893"/>
    </source>
</evidence>
<dbReference type="GO" id="GO:0005524">
    <property type="term" value="F:ATP binding"/>
    <property type="evidence" value="ECO:0007669"/>
    <property type="project" value="UniProtKB-KW"/>
</dbReference>
<evidence type="ECO:0000313" key="7">
    <source>
        <dbReference type="EMBL" id="MCH6165461.1"/>
    </source>
</evidence>
<keyword evidence="3" id="KW-0547">Nucleotide-binding</keyword>
<dbReference type="PROSITE" id="PS50893">
    <property type="entry name" value="ABC_TRANSPORTER_2"/>
    <property type="match status" value="1"/>
</dbReference>
<evidence type="ECO:0000256" key="5">
    <source>
        <dbReference type="ARBA" id="ARBA00022970"/>
    </source>
</evidence>
<dbReference type="InterPro" id="IPR027417">
    <property type="entry name" value="P-loop_NTPase"/>
</dbReference>
<keyword evidence="5" id="KW-0029">Amino-acid transport</keyword>